<dbReference type="GO" id="GO:0016020">
    <property type="term" value="C:membrane"/>
    <property type="evidence" value="ECO:0007669"/>
    <property type="project" value="UniProtKB-SubCell"/>
</dbReference>
<feature type="transmembrane region" description="Helical" evidence="5">
    <location>
        <begin position="239"/>
        <end position="256"/>
    </location>
</feature>
<evidence type="ECO:0000256" key="5">
    <source>
        <dbReference type="SAM" id="Phobius"/>
    </source>
</evidence>
<dbReference type="GO" id="GO:0140359">
    <property type="term" value="F:ABC-type transporter activity"/>
    <property type="evidence" value="ECO:0007669"/>
    <property type="project" value="InterPro"/>
</dbReference>
<dbReference type="InterPro" id="IPR013525">
    <property type="entry name" value="ABC2_TM"/>
</dbReference>
<evidence type="ECO:0000256" key="2">
    <source>
        <dbReference type="ARBA" id="ARBA00022692"/>
    </source>
</evidence>
<dbReference type="RefSeq" id="WP_142554229.1">
    <property type="nucleotide sequence ID" value="NZ_VIFX01000032.1"/>
</dbReference>
<gene>
    <name evidence="7" type="ORF">D8S82_22485</name>
</gene>
<evidence type="ECO:0000256" key="1">
    <source>
        <dbReference type="ARBA" id="ARBA00004141"/>
    </source>
</evidence>
<comment type="subcellular location">
    <subcellularLocation>
        <location evidence="1">Membrane</location>
        <topology evidence="1">Multi-pass membrane protein</topology>
    </subcellularLocation>
</comment>
<feature type="transmembrane region" description="Helical" evidence="5">
    <location>
        <begin position="188"/>
        <end position="219"/>
    </location>
</feature>
<dbReference type="PANTHER" id="PTHR43229">
    <property type="entry name" value="NODULATION PROTEIN J"/>
    <property type="match status" value="1"/>
</dbReference>
<accession>A0A544VWF8</accession>
<feature type="transmembrane region" description="Helical" evidence="5">
    <location>
        <begin position="47"/>
        <end position="66"/>
    </location>
</feature>
<reference evidence="7 8" key="1">
    <citation type="submission" date="2018-10" db="EMBL/GenBank/DDBJ databases">
        <title>Draft genome of Mycobacterium hodleri strain B.</title>
        <authorList>
            <person name="Amande T.J."/>
            <person name="Mcgenity T.J."/>
        </authorList>
    </citation>
    <scope>NUCLEOTIDE SEQUENCE [LARGE SCALE GENOMIC DNA]</scope>
    <source>
        <strain evidence="7 8">B</strain>
    </source>
</reference>
<feature type="domain" description="ABC-2 type transporter transmembrane" evidence="6">
    <location>
        <begin position="29"/>
        <end position="221"/>
    </location>
</feature>
<evidence type="ECO:0000313" key="7">
    <source>
        <dbReference type="EMBL" id="TQR84317.1"/>
    </source>
</evidence>
<dbReference type="AlphaFoldDB" id="A0A544VWF8"/>
<keyword evidence="2 5" id="KW-0812">Transmembrane</keyword>
<evidence type="ECO:0000256" key="3">
    <source>
        <dbReference type="ARBA" id="ARBA00022989"/>
    </source>
</evidence>
<dbReference type="Proteomes" id="UP000315759">
    <property type="component" value="Unassembled WGS sequence"/>
</dbReference>
<evidence type="ECO:0000256" key="4">
    <source>
        <dbReference type="ARBA" id="ARBA00023136"/>
    </source>
</evidence>
<keyword evidence="8" id="KW-1185">Reference proteome</keyword>
<feature type="transmembrane region" description="Helical" evidence="5">
    <location>
        <begin position="154"/>
        <end position="176"/>
    </location>
</feature>
<keyword evidence="3 5" id="KW-1133">Transmembrane helix</keyword>
<organism evidence="7 8">
    <name type="scientific">Mycolicibacterium hodleri</name>
    <dbReference type="NCBI Taxonomy" id="49897"/>
    <lineage>
        <taxon>Bacteria</taxon>
        <taxon>Bacillati</taxon>
        <taxon>Actinomycetota</taxon>
        <taxon>Actinomycetes</taxon>
        <taxon>Mycobacteriales</taxon>
        <taxon>Mycobacteriaceae</taxon>
        <taxon>Mycolicibacterium</taxon>
    </lineage>
</organism>
<evidence type="ECO:0000313" key="8">
    <source>
        <dbReference type="Proteomes" id="UP000315759"/>
    </source>
</evidence>
<feature type="transmembrane region" description="Helical" evidence="5">
    <location>
        <begin position="121"/>
        <end position="148"/>
    </location>
</feature>
<protein>
    <submittedName>
        <fullName evidence="7">Multidrug ABC transporter permease</fullName>
    </submittedName>
</protein>
<dbReference type="Pfam" id="PF01061">
    <property type="entry name" value="ABC2_membrane"/>
    <property type="match status" value="1"/>
</dbReference>
<keyword evidence="4 5" id="KW-0472">Membrane</keyword>
<dbReference type="InterPro" id="IPR051784">
    <property type="entry name" value="Nod_factor_ABC_transporter"/>
</dbReference>
<comment type="caution">
    <text evidence="7">The sequence shown here is derived from an EMBL/GenBank/DDBJ whole genome shotgun (WGS) entry which is preliminary data.</text>
</comment>
<feature type="transmembrane region" description="Helical" evidence="5">
    <location>
        <begin position="78"/>
        <end position="100"/>
    </location>
</feature>
<dbReference type="PANTHER" id="PTHR43229:SF2">
    <property type="entry name" value="NODULATION PROTEIN J"/>
    <property type="match status" value="1"/>
</dbReference>
<dbReference type="EMBL" id="VIFX01000032">
    <property type="protein sequence ID" value="TQR84317.1"/>
    <property type="molecule type" value="Genomic_DNA"/>
</dbReference>
<name>A0A544VWF8_9MYCO</name>
<sequence length="263" mass="27133">MTTDTAPGPTFEPGRFTPAPGMNSITRVLRVVTRLELKLFLRNGEQLVINALIPLSALIVLCLASWGDIGEPRADGVVPAVLAVAVMSSAFTGQAIAVGFDRRYGALKRVGATMAPPWAVIAAKSGAVIVVVALQSLLLGSVGALLGWRPTATGLGVTVLFLAVGAAAFAAMGLLLGGSLRAEIVLPLANVLWFLQIGVCGLAVFACSTSGWVATLVALSPSGALATALHHATTGRIEWTSLAVLALWGVVAALLARRTFRFN</sequence>
<evidence type="ECO:0000259" key="6">
    <source>
        <dbReference type="Pfam" id="PF01061"/>
    </source>
</evidence>
<proteinExistence type="predicted"/>